<evidence type="ECO:0000313" key="1">
    <source>
        <dbReference type="EMBL" id="MBB3164655.1"/>
    </source>
</evidence>
<organism evidence="1 2">
    <name type="scientific">Rhizobium laguerreae</name>
    <dbReference type="NCBI Taxonomy" id="1076926"/>
    <lineage>
        <taxon>Bacteria</taxon>
        <taxon>Pseudomonadati</taxon>
        <taxon>Pseudomonadota</taxon>
        <taxon>Alphaproteobacteria</taxon>
        <taxon>Hyphomicrobiales</taxon>
        <taxon>Rhizobiaceae</taxon>
        <taxon>Rhizobium/Agrobacterium group</taxon>
        <taxon>Rhizobium</taxon>
    </lineage>
</organism>
<proteinExistence type="predicted"/>
<gene>
    <name evidence="1" type="ORF">FHS25_005158</name>
</gene>
<dbReference type="EMBL" id="JACHXX010000008">
    <property type="protein sequence ID" value="MBB3164655.1"/>
    <property type="molecule type" value="Genomic_DNA"/>
</dbReference>
<dbReference type="Gene3D" id="1.20.272.10">
    <property type="match status" value="1"/>
</dbReference>
<dbReference type="RefSeq" id="WP_077979619.1">
    <property type="nucleotide sequence ID" value="NZ_JACHXX010000008.1"/>
</dbReference>
<dbReference type="SUPFAM" id="SSF48019">
    <property type="entry name" value="post-AAA+ oligomerization domain-like"/>
    <property type="match status" value="1"/>
</dbReference>
<dbReference type="Proteomes" id="UP000542811">
    <property type="component" value="Unassembled WGS sequence"/>
</dbReference>
<dbReference type="InterPro" id="IPR008921">
    <property type="entry name" value="DNA_pol3_clamp-load_cplx_C"/>
</dbReference>
<evidence type="ECO:0000313" key="2">
    <source>
        <dbReference type="Proteomes" id="UP000542811"/>
    </source>
</evidence>
<comment type="caution">
    <text evidence="1">The sequence shown here is derived from an EMBL/GenBank/DDBJ whole genome shotgun (WGS) entry which is preliminary data.</text>
</comment>
<keyword evidence="2" id="KW-1185">Reference proteome</keyword>
<reference evidence="1 2" key="1">
    <citation type="submission" date="2020-08" db="EMBL/GenBank/DDBJ databases">
        <title>Genomic Encyclopedia of Type Strains, Phase III (KMG-III): the genomes of soil and plant-associated and newly described type strains.</title>
        <authorList>
            <person name="Whitman W."/>
        </authorList>
    </citation>
    <scope>NUCLEOTIDE SEQUENCE [LARGE SCALE GENOMIC DNA]</scope>
    <source>
        <strain evidence="1 2">CECT 8280</strain>
    </source>
</reference>
<name>A0ABR6GEE1_9HYPH</name>
<accession>A0ABR6GEE1</accession>
<sequence>MPTSFQIPPIDAWTASSLMQKAIRRGEVEYAEAAALAFHRMRGNSIWRRLTLISFEDIGPADPSLCTLVTELSINISARRQIGSDQETIIFLVRKMCAAAKNREADYLICAAKQAPFNEPIRSLMAGRSLSERIAIAIDPDAPLLNRAVAAWMASGINGGGPVVLSRGDMSGLMQNFTRASNTHAFINAVVYACAKTSEPIVLMAPLLALASGERSEVASIIEEPLPPSLMCAGLPSWTFDKHTRLGKSAIRQLLVQDQPFRDCIADFVPEYRSLETAAMAAFYADAISVKRRAAWSLSSELYALGLRTDMTKIGVPENGVEPIVSAMNCALEHLNDIRQRLRITATCRFTWHAEELETGQCPS</sequence>
<protein>
    <submittedName>
        <fullName evidence="1">Uncharacterized protein</fullName>
    </submittedName>
</protein>